<evidence type="ECO:0000313" key="2">
    <source>
        <dbReference type="EMBL" id="TIB35217.1"/>
    </source>
</evidence>
<dbReference type="InterPro" id="IPR007194">
    <property type="entry name" value="TRAPP_component"/>
</dbReference>
<protein>
    <recommendedName>
        <fullName evidence="4">Trafficking protein particle complex subunit 6B</fullName>
    </recommendedName>
</protein>
<name>A0A4T0J0A6_WALIC</name>
<reference evidence="2 3" key="1">
    <citation type="submission" date="2019-03" db="EMBL/GenBank/DDBJ databases">
        <title>Sequencing 23 genomes of Wallemia ichthyophaga.</title>
        <authorList>
            <person name="Gostincar C."/>
        </authorList>
    </citation>
    <scope>NUCLEOTIDE SEQUENCE [LARGE SCALE GENOMIC DNA]</scope>
    <source>
        <strain evidence="2 3">EXF-6200</strain>
    </source>
</reference>
<dbReference type="CDD" id="cd14944">
    <property type="entry name" value="TRAPPC6A_Trs33"/>
    <property type="match status" value="1"/>
</dbReference>
<dbReference type="PANTHER" id="PTHR12817:SF0">
    <property type="entry name" value="GEO08327P1"/>
    <property type="match status" value="1"/>
</dbReference>
<dbReference type="Gene3D" id="3.30.1380.20">
    <property type="entry name" value="Trafficking protein particle complex subunit 3"/>
    <property type="match status" value="1"/>
</dbReference>
<comment type="caution">
    <text evidence="2">The sequence shown here is derived from an EMBL/GenBank/DDBJ whole genome shotgun (WGS) entry which is preliminary data.</text>
</comment>
<dbReference type="PANTHER" id="PTHR12817">
    <property type="entry name" value="TRAFFICKING PROTEIN PARTICLE COMPLEX SUBUNIT 6B"/>
    <property type="match status" value="1"/>
</dbReference>
<evidence type="ECO:0008006" key="4">
    <source>
        <dbReference type="Google" id="ProtNLM"/>
    </source>
</evidence>
<gene>
    <name evidence="2" type="ORF">E3P86_02695</name>
</gene>
<dbReference type="SUPFAM" id="SSF111126">
    <property type="entry name" value="Ligand-binding domain in the NO signalling and Golgi transport"/>
    <property type="match status" value="1"/>
</dbReference>
<dbReference type="GO" id="GO:0030008">
    <property type="term" value="C:TRAPP complex"/>
    <property type="evidence" value="ECO:0007669"/>
    <property type="project" value="TreeGrafter"/>
</dbReference>
<dbReference type="Proteomes" id="UP000310689">
    <property type="component" value="Unassembled WGS sequence"/>
</dbReference>
<sequence>MSKSSLNLNRNSFNLESSAEVDGIVNELLNIELINALRWSTEVQMRREEREITQDSLDDELISKLKKLGGSIGVRVAERISQGRGSLGNDLEVIKLLCKEIWTHLYGKQLDNLRTNHKGTYVLYDNLYKPLLNVSSSEANAARRLDIYLSTQVGIIQGCLSAFQLDSQVTYDINSLPGCTFQVKLFK</sequence>
<dbReference type="GO" id="GO:0005801">
    <property type="term" value="C:cis-Golgi network"/>
    <property type="evidence" value="ECO:0007669"/>
    <property type="project" value="TreeGrafter"/>
</dbReference>
<organism evidence="2 3">
    <name type="scientific">Wallemia ichthyophaga</name>
    <dbReference type="NCBI Taxonomy" id="245174"/>
    <lineage>
        <taxon>Eukaryota</taxon>
        <taxon>Fungi</taxon>
        <taxon>Dikarya</taxon>
        <taxon>Basidiomycota</taxon>
        <taxon>Wallemiomycotina</taxon>
        <taxon>Wallemiomycetes</taxon>
        <taxon>Wallemiales</taxon>
        <taxon>Wallemiaceae</taxon>
        <taxon>Wallemia</taxon>
    </lineage>
</organism>
<dbReference type="GO" id="GO:0006888">
    <property type="term" value="P:endoplasmic reticulum to Golgi vesicle-mediated transport"/>
    <property type="evidence" value="ECO:0007669"/>
    <property type="project" value="TreeGrafter"/>
</dbReference>
<evidence type="ECO:0000313" key="3">
    <source>
        <dbReference type="Proteomes" id="UP000310689"/>
    </source>
</evidence>
<evidence type="ECO:0000256" key="1">
    <source>
        <dbReference type="ARBA" id="ARBA00006218"/>
    </source>
</evidence>
<accession>A0A4T0J0A6</accession>
<comment type="similarity">
    <text evidence="1">Belongs to the TRAPP small subunits family. BET3 subfamily.</text>
</comment>
<dbReference type="InterPro" id="IPR037992">
    <property type="entry name" value="TRAPPC6/Trs33"/>
</dbReference>
<dbReference type="InterPro" id="IPR024096">
    <property type="entry name" value="NO_sig/Golgi_transp_ligand-bd"/>
</dbReference>
<dbReference type="Pfam" id="PF04051">
    <property type="entry name" value="TRAPP"/>
    <property type="match status" value="1"/>
</dbReference>
<dbReference type="EMBL" id="SPOI01000149">
    <property type="protein sequence ID" value="TIB35217.1"/>
    <property type="molecule type" value="Genomic_DNA"/>
</dbReference>
<proteinExistence type="inferred from homology"/>
<dbReference type="AlphaFoldDB" id="A0A4T0J0A6"/>
<dbReference type="GO" id="GO:0005802">
    <property type="term" value="C:trans-Golgi network"/>
    <property type="evidence" value="ECO:0007669"/>
    <property type="project" value="TreeGrafter"/>
</dbReference>